<dbReference type="Pfam" id="PF00172">
    <property type="entry name" value="Zn_clus"/>
    <property type="match status" value="1"/>
</dbReference>
<keyword evidence="1" id="KW-0539">Nucleus</keyword>
<comment type="caution">
    <text evidence="3">The sequence shown here is derived from an EMBL/GenBank/DDBJ whole genome shotgun (WGS) entry which is preliminary data.</text>
</comment>
<organism evidence="3 4">
    <name type="scientific">Hapsidospora chrysogenum (strain ATCC 11550 / CBS 779.69 / DSM 880 / IAM 14645 / JCM 23072 / IMI 49137)</name>
    <name type="common">Acremonium chrysogenum</name>
    <dbReference type="NCBI Taxonomy" id="857340"/>
    <lineage>
        <taxon>Eukaryota</taxon>
        <taxon>Fungi</taxon>
        <taxon>Dikarya</taxon>
        <taxon>Ascomycota</taxon>
        <taxon>Pezizomycotina</taxon>
        <taxon>Sordariomycetes</taxon>
        <taxon>Hypocreomycetidae</taxon>
        <taxon>Hypocreales</taxon>
        <taxon>Bionectriaceae</taxon>
        <taxon>Hapsidospora</taxon>
    </lineage>
</organism>
<dbReference type="AlphaFoldDB" id="A0A086T7R4"/>
<proteinExistence type="predicted"/>
<dbReference type="STRING" id="857340.A0A086T7R4"/>
<keyword evidence="4" id="KW-1185">Reference proteome</keyword>
<dbReference type="EMBL" id="JPKY01000033">
    <property type="protein sequence ID" value="KFH45396.1"/>
    <property type="molecule type" value="Genomic_DNA"/>
</dbReference>
<dbReference type="PROSITE" id="PS50048">
    <property type="entry name" value="ZN2_CY6_FUNGAL_2"/>
    <property type="match status" value="1"/>
</dbReference>
<dbReference type="Proteomes" id="UP000029964">
    <property type="component" value="Unassembled WGS sequence"/>
</dbReference>
<evidence type="ECO:0000256" key="1">
    <source>
        <dbReference type="ARBA" id="ARBA00023242"/>
    </source>
</evidence>
<dbReference type="Gene3D" id="4.10.240.10">
    <property type="entry name" value="Zn(2)-C6 fungal-type DNA-binding domain"/>
    <property type="match status" value="1"/>
</dbReference>
<sequence length="496" mass="55552">MRQTLRRSCAGCAKSKHSCDLRLPRCSRCVRRRVPCLYANEPWTATAPAATGSGSRSGFGDHQYNNGAASERHLEGPGTLTTAYNRFGSLDPFDSYPPTRLPREHVQRLIHGFLHKIAFQYYPLDLDASSNPFLVSWWPTALGDPALFHVSLQTACLDEELRAQKGFRTSELLMADSVALLRRKVQDSSLAVQDGTMNSVITLAAIEFGKGNIRVSQMHVAGARRLVDMRGGINSVRQTSPLTARMVSWVSMLVMGQPQFETQDDVGIGHGIPPIPEWQLDPATPDVDDQCDLNMEDIDYPVRNVLTRLRSVFHRAKRQPLPPTRFHDLTCFVVHRLLLTAPDSSTSSLSPTTECLRYAIILYMFTIQGPTYYSHAVILNTMVARLSTHLDRLESESHDPGSLNVWLCTIGMVAATVTTHHQRFVDRTRAVAGAMELRHWDDALAWIRSVLWLETPQGDRMFRNHWEAALHGGELQPDRRQAIEHGLPSSIALPFS</sequence>
<dbReference type="GO" id="GO:0008270">
    <property type="term" value="F:zinc ion binding"/>
    <property type="evidence" value="ECO:0007669"/>
    <property type="project" value="InterPro"/>
</dbReference>
<dbReference type="Pfam" id="PF11951">
    <property type="entry name" value="Fungal_trans_2"/>
    <property type="match status" value="1"/>
</dbReference>
<dbReference type="HOGENOM" id="CLU_045857_0_0_1"/>
<evidence type="ECO:0000259" key="2">
    <source>
        <dbReference type="PROSITE" id="PS50048"/>
    </source>
</evidence>
<dbReference type="SUPFAM" id="SSF57701">
    <property type="entry name" value="Zn2/Cys6 DNA-binding domain"/>
    <property type="match status" value="1"/>
</dbReference>
<reference evidence="4" key="1">
    <citation type="journal article" date="2014" name="Genome Announc.">
        <title>Genome sequence and annotation of Acremonium chrysogenum, producer of the beta-lactam antibiotic cephalosporin C.</title>
        <authorList>
            <person name="Terfehr D."/>
            <person name="Dahlmann T.A."/>
            <person name="Specht T."/>
            <person name="Zadra I."/>
            <person name="Kuernsteiner H."/>
            <person name="Kueck U."/>
        </authorList>
    </citation>
    <scope>NUCLEOTIDE SEQUENCE [LARGE SCALE GENOMIC DNA]</scope>
    <source>
        <strain evidence="4">ATCC 11550 / CBS 779.69 / DSM 880 / IAM 14645 / JCM 23072 / IMI 49137</strain>
    </source>
</reference>
<dbReference type="PANTHER" id="PTHR37540:SF5">
    <property type="entry name" value="TRANSCRIPTION FACTOR DOMAIN-CONTAINING PROTEIN"/>
    <property type="match status" value="1"/>
</dbReference>
<accession>A0A086T7R4</accession>
<dbReference type="InterPro" id="IPR021858">
    <property type="entry name" value="Fun_TF"/>
</dbReference>
<dbReference type="PANTHER" id="PTHR37540">
    <property type="entry name" value="TRANSCRIPTION FACTOR (ACR-2), PUTATIVE-RELATED-RELATED"/>
    <property type="match status" value="1"/>
</dbReference>
<gene>
    <name evidence="3" type="ORF">ACRE_038330</name>
</gene>
<dbReference type="OrthoDB" id="5376287at2759"/>
<evidence type="ECO:0000313" key="4">
    <source>
        <dbReference type="Proteomes" id="UP000029964"/>
    </source>
</evidence>
<dbReference type="InterPro" id="IPR036864">
    <property type="entry name" value="Zn2-C6_fun-type_DNA-bd_sf"/>
</dbReference>
<dbReference type="GO" id="GO:0000981">
    <property type="term" value="F:DNA-binding transcription factor activity, RNA polymerase II-specific"/>
    <property type="evidence" value="ECO:0007669"/>
    <property type="project" value="InterPro"/>
</dbReference>
<name>A0A086T7R4_HAPC1</name>
<evidence type="ECO:0000313" key="3">
    <source>
        <dbReference type="EMBL" id="KFH45396.1"/>
    </source>
</evidence>
<dbReference type="InterPro" id="IPR001138">
    <property type="entry name" value="Zn2Cys6_DnaBD"/>
</dbReference>
<protein>
    <recommendedName>
        <fullName evidence="2">Zn(2)-C6 fungal-type domain-containing protein</fullName>
    </recommendedName>
</protein>
<dbReference type="SMART" id="SM00066">
    <property type="entry name" value="GAL4"/>
    <property type="match status" value="1"/>
</dbReference>
<feature type="domain" description="Zn(2)-C6 fungal-type" evidence="2">
    <location>
        <begin position="8"/>
        <end position="38"/>
    </location>
</feature>
<dbReference type="PROSITE" id="PS00463">
    <property type="entry name" value="ZN2_CY6_FUNGAL_1"/>
    <property type="match status" value="1"/>
</dbReference>